<gene>
    <name evidence="4" type="ORF">DMB84_019770</name>
    <name evidence="3" type="ORF">DMB85_019350</name>
</gene>
<dbReference type="Proteomes" id="UP000256540">
    <property type="component" value="Unassembled WGS sequence"/>
</dbReference>
<feature type="domain" description="Transposase IS204/IS1001/IS1096/IS1165 helix-turn-helix" evidence="2">
    <location>
        <begin position="87"/>
        <end position="136"/>
    </location>
</feature>
<keyword evidence="6" id="KW-1185">Reference proteome</keyword>
<organism evidence="4 5">
    <name type="scientific">Pectobacterium aquaticum</name>
    <dbReference type="NCBI Taxonomy" id="2204145"/>
    <lineage>
        <taxon>Bacteria</taxon>
        <taxon>Pseudomonadati</taxon>
        <taxon>Pseudomonadota</taxon>
        <taxon>Gammaproteobacteria</taxon>
        <taxon>Enterobacterales</taxon>
        <taxon>Pectobacteriaceae</taxon>
        <taxon>Pectobacterium</taxon>
    </lineage>
</organism>
<dbReference type="AlphaFoldDB" id="A0AA93AIK1"/>
<evidence type="ECO:0000313" key="3">
    <source>
        <dbReference type="EMBL" id="RRO03346.1"/>
    </source>
</evidence>
<dbReference type="Pfam" id="PF01610">
    <property type="entry name" value="DDE_Tnp_ISL3"/>
    <property type="match status" value="1"/>
</dbReference>
<proteinExistence type="predicted"/>
<dbReference type="InterPro" id="IPR032877">
    <property type="entry name" value="Transposase_HTH"/>
</dbReference>
<dbReference type="EMBL" id="QHJW02000068">
    <property type="protein sequence ID" value="RRO03346.1"/>
    <property type="molecule type" value="Genomic_DNA"/>
</dbReference>
<sequence>MNANLSSLFWEGFTVDSFSHSSSDALLITLRPEPSFTPQCRRCGRRDCAVHDVSVRQVRERDLLHWRVTLLVPVRRLRCACCGVATERISWLPERQRYTSTLSVWVESLSRLLPVKHVAQLTGLHWHTIKNIDLRRLRRELQEPERHTLRRLIMDEFALFKGHRYATVVVDADTQQVLWVGEGRSRAAFRPFFTWLGPEGCAAIESVAMDMNTALDLEVREQCPQAEVVYDLFHVVAKFGREVIDRVRVDQANQLRDNAKARKVIKRSRWLLLRNAENLPAGHDVKLAELLEANQPLNTVYVMKTALKELWYAPDKEVARHRWDEWYRQSQESDIKALQQFADKLKGYVSGIIASAEHRLNTSVLEGMNNKIKVLKRMAYGYRDNDYFFLKIKAAFPGKAR</sequence>
<evidence type="ECO:0000313" key="4">
    <source>
        <dbReference type="EMBL" id="RRO11749.1"/>
    </source>
</evidence>
<dbReference type="InterPro" id="IPR002560">
    <property type="entry name" value="Transposase_DDE"/>
</dbReference>
<dbReference type="RefSeq" id="WP_102119601.1">
    <property type="nucleotide sequence ID" value="NZ_CP086253.1"/>
</dbReference>
<accession>A0AA93AIK1</accession>
<dbReference type="PANTHER" id="PTHR33498:SF1">
    <property type="entry name" value="TRANSPOSASE FOR INSERTION SEQUENCE ELEMENT IS1557"/>
    <property type="match status" value="1"/>
</dbReference>
<comment type="caution">
    <text evidence="4">The sequence shown here is derived from an EMBL/GenBank/DDBJ whole genome shotgun (WGS) entry which is preliminary data.</text>
</comment>
<evidence type="ECO:0000313" key="6">
    <source>
        <dbReference type="Proteomes" id="UP000256817"/>
    </source>
</evidence>
<dbReference type="EMBL" id="QHJS02000107">
    <property type="protein sequence ID" value="RRO11749.1"/>
    <property type="molecule type" value="Genomic_DNA"/>
</dbReference>
<evidence type="ECO:0000259" key="1">
    <source>
        <dbReference type="Pfam" id="PF01610"/>
    </source>
</evidence>
<dbReference type="InterPro" id="IPR047951">
    <property type="entry name" value="Transpos_ISL3"/>
</dbReference>
<feature type="domain" description="Transposase IS204/IS1001/IS1096/IS1165 DDE" evidence="1">
    <location>
        <begin position="153"/>
        <end position="392"/>
    </location>
</feature>
<reference evidence="5 6" key="1">
    <citation type="submission" date="2018-11" db="EMBL/GenBank/DDBJ databases">
        <title>Draft genome sequences of proposed Pectobacterium aquaticum sp. nov. isolated in France from fresh water.</title>
        <authorList>
            <person name="Pedron J."/>
            <person name="Barny M.A."/>
        </authorList>
    </citation>
    <scope>NUCLEOTIDE SEQUENCE [LARGE SCALE GENOMIC DNA]</scope>
    <source>
        <strain evidence="4 5">A127-S21-F16</strain>
        <strain evidence="3 6">A35-S23-M15</strain>
    </source>
</reference>
<dbReference type="Pfam" id="PF13542">
    <property type="entry name" value="HTH_Tnp_ISL3"/>
    <property type="match status" value="1"/>
</dbReference>
<dbReference type="PANTHER" id="PTHR33498">
    <property type="entry name" value="TRANSPOSASE FOR INSERTION SEQUENCE ELEMENT IS1557"/>
    <property type="match status" value="1"/>
</dbReference>
<name>A0AA93AIK1_9GAMM</name>
<evidence type="ECO:0000313" key="5">
    <source>
        <dbReference type="Proteomes" id="UP000256540"/>
    </source>
</evidence>
<protein>
    <submittedName>
        <fullName evidence="4">ISL3 family transposase</fullName>
    </submittedName>
</protein>
<dbReference type="NCBIfam" id="NF033550">
    <property type="entry name" value="transpos_ISL3"/>
    <property type="match status" value="1"/>
</dbReference>
<evidence type="ECO:0000259" key="2">
    <source>
        <dbReference type="Pfam" id="PF13542"/>
    </source>
</evidence>
<dbReference type="GeneID" id="93390751"/>
<dbReference type="Proteomes" id="UP000256817">
    <property type="component" value="Unassembled WGS sequence"/>
</dbReference>